<dbReference type="Proteomes" id="UP000316759">
    <property type="component" value="Unassembled WGS sequence"/>
</dbReference>
<proteinExistence type="predicted"/>
<protein>
    <submittedName>
        <fullName evidence="2">GST 26</fullName>
    </submittedName>
</protein>
<dbReference type="OrthoDB" id="4951845at2759"/>
<gene>
    <name evidence="2" type="ORF">FGIG_10896</name>
</gene>
<dbReference type="EMBL" id="SUNJ01000664">
    <property type="protein sequence ID" value="TPP67459.1"/>
    <property type="molecule type" value="Genomic_DNA"/>
</dbReference>
<organism evidence="2 3">
    <name type="scientific">Fasciola gigantica</name>
    <name type="common">Giant liver fluke</name>
    <dbReference type="NCBI Taxonomy" id="46835"/>
    <lineage>
        <taxon>Eukaryota</taxon>
        <taxon>Metazoa</taxon>
        <taxon>Spiralia</taxon>
        <taxon>Lophotrochozoa</taxon>
        <taxon>Platyhelminthes</taxon>
        <taxon>Trematoda</taxon>
        <taxon>Digenea</taxon>
        <taxon>Plagiorchiida</taxon>
        <taxon>Echinostomata</taxon>
        <taxon>Echinostomatoidea</taxon>
        <taxon>Fasciolidae</taxon>
        <taxon>Fasciola</taxon>
    </lineage>
</organism>
<evidence type="ECO:0000259" key="1">
    <source>
        <dbReference type="PROSITE" id="PS50404"/>
    </source>
</evidence>
<sequence length="70" mass="8395">MPAKLGYWKLRGLAQPVRLLLEYLGEEYEEHLYGRDDREKWMSEKFNLGLDLPNVSQCHSRYAYCSYLLH</sequence>
<dbReference type="InterPro" id="IPR036249">
    <property type="entry name" value="Thioredoxin-like_sf"/>
</dbReference>
<dbReference type="SUPFAM" id="SSF52833">
    <property type="entry name" value="Thioredoxin-like"/>
    <property type="match status" value="1"/>
</dbReference>
<reference evidence="2 3" key="1">
    <citation type="submission" date="2019-04" db="EMBL/GenBank/DDBJ databases">
        <title>Annotation for the trematode Fasciola gigantica.</title>
        <authorList>
            <person name="Choi Y.-J."/>
        </authorList>
    </citation>
    <scope>NUCLEOTIDE SEQUENCE [LARGE SCALE GENOMIC DNA]</scope>
    <source>
        <strain evidence="2">Uganda_cow_1</strain>
    </source>
</reference>
<dbReference type="Gene3D" id="3.40.30.10">
    <property type="entry name" value="Glutaredoxin"/>
    <property type="match status" value="1"/>
</dbReference>
<dbReference type="STRING" id="46835.A0A504Z3G8"/>
<name>A0A504Z3G8_FASGI</name>
<dbReference type="InterPro" id="IPR004045">
    <property type="entry name" value="Glutathione_S-Trfase_N"/>
</dbReference>
<comment type="caution">
    <text evidence="2">The sequence shown here is derived from an EMBL/GenBank/DDBJ whole genome shotgun (WGS) entry which is preliminary data.</text>
</comment>
<evidence type="ECO:0000313" key="3">
    <source>
        <dbReference type="Proteomes" id="UP000316759"/>
    </source>
</evidence>
<feature type="domain" description="GST N-terminal" evidence="1">
    <location>
        <begin position="1"/>
        <end position="70"/>
    </location>
</feature>
<dbReference type="AlphaFoldDB" id="A0A504Z3G8"/>
<accession>A0A504Z3G8</accession>
<evidence type="ECO:0000313" key="2">
    <source>
        <dbReference type="EMBL" id="TPP67459.1"/>
    </source>
</evidence>
<keyword evidence="3" id="KW-1185">Reference proteome</keyword>
<dbReference type="PROSITE" id="PS50404">
    <property type="entry name" value="GST_NTER"/>
    <property type="match status" value="1"/>
</dbReference>